<feature type="binding site" evidence="3">
    <location>
        <begin position="222"/>
        <end position="229"/>
    </location>
    <ligand>
        <name>ATP</name>
        <dbReference type="ChEBI" id="CHEBI:30616"/>
    </ligand>
</feature>
<dbReference type="GO" id="GO:0005524">
    <property type="term" value="F:ATP binding"/>
    <property type="evidence" value="ECO:0007669"/>
    <property type="project" value="UniProtKB-UniRule"/>
</dbReference>
<reference evidence="5 6" key="1">
    <citation type="submission" date="2019-06" db="EMBL/GenBank/DDBJ databases">
        <title>Sequencing the genomes of 1000 actinobacteria strains.</title>
        <authorList>
            <person name="Klenk H.-P."/>
        </authorList>
    </citation>
    <scope>NUCLEOTIDE SEQUENCE [LARGE SCALE GENOMIC DNA]</scope>
    <source>
        <strain evidence="5 6">DSM 45679</strain>
    </source>
</reference>
<dbReference type="OrthoDB" id="3217500at2"/>
<evidence type="ECO:0000313" key="6">
    <source>
        <dbReference type="Proteomes" id="UP000320876"/>
    </source>
</evidence>
<keyword evidence="6" id="KW-1185">Reference proteome</keyword>
<dbReference type="PANTHER" id="PTHR22683:SF41">
    <property type="entry name" value="DNA TRANSLOCASE FTSK"/>
    <property type="match status" value="1"/>
</dbReference>
<dbReference type="PROSITE" id="PS50901">
    <property type="entry name" value="FTSK"/>
    <property type="match status" value="1"/>
</dbReference>
<protein>
    <submittedName>
        <fullName evidence="5">S-DNA-T family DNA segregation ATPase FtsK/SpoIIIE</fullName>
    </submittedName>
</protein>
<dbReference type="InterPro" id="IPR002543">
    <property type="entry name" value="FtsK_dom"/>
</dbReference>
<evidence type="ECO:0000313" key="5">
    <source>
        <dbReference type="EMBL" id="TQJ05449.1"/>
    </source>
</evidence>
<dbReference type="Proteomes" id="UP000320876">
    <property type="component" value="Unassembled WGS sequence"/>
</dbReference>
<keyword evidence="1 3" id="KW-0547">Nucleotide-binding</keyword>
<dbReference type="InterPro" id="IPR050206">
    <property type="entry name" value="FtsK/SpoIIIE/SftA"/>
</dbReference>
<dbReference type="InterPro" id="IPR027417">
    <property type="entry name" value="P-loop_NTPase"/>
</dbReference>
<dbReference type="AlphaFoldDB" id="A0A542DQR4"/>
<dbReference type="RefSeq" id="WP_142000970.1">
    <property type="nucleotide sequence ID" value="NZ_VFML01000001.1"/>
</dbReference>
<name>A0A542DQR4_AMYCI</name>
<dbReference type="EMBL" id="VFML01000001">
    <property type="protein sequence ID" value="TQJ05449.1"/>
    <property type="molecule type" value="Genomic_DNA"/>
</dbReference>
<evidence type="ECO:0000256" key="3">
    <source>
        <dbReference type="PROSITE-ProRule" id="PRU00289"/>
    </source>
</evidence>
<dbReference type="Gene3D" id="3.40.50.300">
    <property type="entry name" value="P-loop containing nucleotide triphosphate hydrolases"/>
    <property type="match status" value="1"/>
</dbReference>
<evidence type="ECO:0000256" key="2">
    <source>
        <dbReference type="ARBA" id="ARBA00022840"/>
    </source>
</evidence>
<organism evidence="5 6">
    <name type="scientific">Amycolatopsis cihanbeyliensis</name>
    <dbReference type="NCBI Taxonomy" id="1128664"/>
    <lineage>
        <taxon>Bacteria</taxon>
        <taxon>Bacillati</taxon>
        <taxon>Actinomycetota</taxon>
        <taxon>Actinomycetes</taxon>
        <taxon>Pseudonocardiales</taxon>
        <taxon>Pseudonocardiaceae</taxon>
        <taxon>Amycolatopsis</taxon>
    </lineage>
</organism>
<comment type="caution">
    <text evidence="5">The sequence shown here is derived from an EMBL/GenBank/DDBJ whole genome shotgun (WGS) entry which is preliminary data.</text>
</comment>
<feature type="domain" description="FtsK" evidence="4">
    <location>
        <begin position="205"/>
        <end position="385"/>
    </location>
</feature>
<dbReference type="SUPFAM" id="SSF52540">
    <property type="entry name" value="P-loop containing nucleoside triphosphate hydrolases"/>
    <property type="match status" value="1"/>
</dbReference>
<dbReference type="Pfam" id="PF01580">
    <property type="entry name" value="FtsK_SpoIIIE"/>
    <property type="match status" value="1"/>
</dbReference>
<dbReference type="PANTHER" id="PTHR22683">
    <property type="entry name" value="SPORULATION PROTEIN RELATED"/>
    <property type="match status" value="1"/>
</dbReference>
<sequence length="457" mass="50140">MGKAESGRRKGREVRTALWLGRHPGTLATPAAVTASGLELGWVTTGGVLGGLGVGLCGWYRAHPDTFDTWAAPRMRAFWRRWSRYVGRRWTDALRACDLYTVHRKTKEERFPRVLKVRSPSPSVDTVQVRIPPGQHARQWEAKLPELTEALKAERVAVERVKPRVIGLVIERTEPFTEVIDAPDMPQDTDAVDITDLYVGEDEYGGELRLGVQGGRHTFIAGATGAGKNSIPMGLLRGLAPLIRDGLVRLWICDPKQMEFSTLAPIAHRYATDTGDCVGLVENFVADMQAVQRRLSAEGQRKITVSRETPLNLLILDEIGALLAYGDGADARELRKLLALVGSQGRATGHSMHGLVQEPTKDTVPVRDLFTVRICLRVTSASHVDMVLGDGARLRGALADEIPDGEETAGIGYVIRPRSRVPMRFRSAYTTDAEIAELVAFVQHGQHGAGMDLRVVA</sequence>
<proteinExistence type="predicted"/>
<accession>A0A542DQR4</accession>
<evidence type="ECO:0000256" key="1">
    <source>
        <dbReference type="ARBA" id="ARBA00022741"/>
    </source>
</evidence>
<dbReference type="GO" id="GO:0003677">
    <property type="term" value="F:DNA binding"/>
    <property type="evidence" value="ECO:0007669"/>
    <property type="project" value="InterPro"/>
</dbReference>
<evidence type="ECO:0000259" key="4">
    <source>
        <dbReference type="PROSITE" id="PS50901"/>
    </source>
</evidence>
<gene>
    <name evidence="5" type="ORF">FB471_5280</name>
</gene>
<keyword evidence="2 3" id="KW-0067">ATP-binding</keyword>